<organism evidence="1 2">
    <name type="scientific">Atta colombica</name>
    <dbReference type="NCBI Taxonomy" id="520822"/>
    <lineage>
        <taxon>Eukaryota</taxon>
        <taxon>Metazoa</taxon>
        <taxon>Ecdysozoa</taxon>
        <taxon>Arthropoda</taxon>
        <taxon>Hexapoda</taxon>
        <taxon>Insecta</taxon>
        <taxon>Pterygota</taxon>
        <taxon>Neoptera</taxon>
        <taxon>Endopterygota</taxon>
        <taxon>Hymenoptera</taxon>
        <taxon>Apocrita</taxon>
        <taxon>Aculeata</taxon>
        <taxon>Formicoidea</taxon>
        <taxon>Formicidae</taxon>
        <taxon>Myrmicinae</taxon>
        <taxon>Atta</taxon>
    </lineage>
</organism>
<proteinExistence type="predicted"/>
<dbReference type="EMBL" id="KQ976727">
    <property type="protein sequence ID" value="KYM76502.1"/>
    <property type="molecule type" value="Genomic_DNA"/>
</dbReference>
<gene>
    <name evidence="1" type="ORF">ALC53_13082</name>
</gene>
<protein>
    <submittedName>
        <fullName evidence="1">Uncharacterized protein</fullName>
    </submittedName>
</protein>
<keyword evidence="2" id="KW-1185">Reference proteome</keyword>
<sequence length="89" mass="10617">SNCGKINLLISLLESPYGMRFENVYVYSKSLQKPKYRYLENLFVPIEEIFCLCQMYVCCCCWQYEIVIDKDSVLMNERYKKGFNEFAIP</sequence>
<accession>A0A151HYN9</accession>
<evidence type="ECO:0000313" key="1">
    <source>
        <dbReference type="EMBL" id="KYM76502.1"/>
    </source>
</evidence>
<feature type="non-terminal residue" evidence="1">
    <location>
        <position position="1"/>
    </location>
</feature>
<dbReference type="AlphaFoldDB" id="A0A151HYN9"/>
<name>A0A151HYN9_9HYME</name>
<reference evidence="1 2" key="1">
    <citation type="submission" date="2015-09" db="EMBL/GenBank/DDBJ databases">
        <title>Atta colombica WGS genome.</title>
        <authorList>
            <person name="Nygaard S."/>
            <person name="Hu H."/>
            <person name="Boomsma J."/>
            <person name="Zhang G."/>
        </authorList>
    </citation>
    <scope>NUCLEOTIDE SEQUENCE [LARGE SCALE GENOMIC DNA]</scope>
    <source>
        <strain evidence="1">Treedump-2</strain>
        <tissue evidence="1">Whole body</tissue>
    </source>
</reference>
<evidence type="ECO:0000313" key="2">
    <source>
        <dbReference type="Proteomes" id="UP000078540"/>
    </source>
</evidence>
<dbReference type="Proteomes" id="UP000078540">
    <property type="component" value="Unassembled WGS sequence"/>
</dbReference>